<dbReference type="PROSITE" id="PS51257">
    <property type="entry name" value="PROKAR_LIPOPROTEIN"/>
    <property type="match status" value="1"/>
</dbReference>
<feature type="signal peptide" evidence="1">
    <location>
        <begin position="1"/>
        <end position="24"/>
    </location>
</feature>
<accession>A0ABP9BV61</accession>
<evidence type="ECO:0000256" key="1">
    <source>
        <dbReference type="SAM" id="SignalP"/>
    </source>
</evidence>
<gene>
    <name evidence="2" type="ORF">GCM10023307_28820</name>
</gene>
<keyword evidence="3" id="KW-1185">Reference proteome</keyword>
<proteinExistence type="predicted"/>
<evidence type="ECO:0000313" key="3">
    <source>
        <dbReference type="Proteomes" id="UP001499959"/>
    </source>
</evidence>
<keyword evidence="1" id="KW-0732">Signal</keyword>
<feature type="chain" id="PRO_5045751626" description="Lipoprotein" evidence="1">
    <location>
        <begin position="25"/>
        <end position="289"/>
    </location>
</feature>
<protein>
    <recommendedName>
        <fullName evidence="4">Lipoprotein</fullName>
    </recommendedName>
</protein>
<organism evidence="2 3">
    <name type="scientific">Lysobacter hankyongensis</name>
    <dbReference type="NCBI Taxonomy" id="1176535"/>
    <lineage>
        <taxon>Bacteria</taxon>
        <taxon>Pseudomonadati</taxon>
        <taxon>Pseudomonadota</taxon>
        <taxon>Gammaproteobacteria</taxon>
        <taxon>Lysobacterales</taxon>
        <taxon>Lysobacteraceae</taxon>
        <taxon>Lysobacter</taxon>
    </lineage>
</organism>
<name>A0ABP9BV61_9GAMM</name>
<dbReference type="RefSeq" id="WP_345304042.1">
    <property type="nucleotide sequence ID" value="NZ_BAABJE010000015.1"/>
</dbReference>
<evidence type="ECO:0000313" key="2">
    <source>
        <dbReference type="EMBL" id="GAA4800647.1"/>
    </source>
</evidence>
<reference evidence="3" key="1">
    <citation type="journal article" date="2019" name="Int. J. Syst. Evol. Microbiol.">
        <title>The Global Catalogue of Microorganisms (GCM) 10K type strain sequencing project: providing services to taxonomists for standard genome sequencing and annotation.</title>
        <authorList>
            <consortium name="The Broad Institute Genomics Platform"/>
            <consortium name="The Broad Institute Genome Sequencing Center for Infectious Disease"/>
            <person name="Wu L."/>
            <person name="Ma J."/>
        </authorList>
    </citation>
    <scope>NUCLEOTIDE SEQUENCE [LARGE SCALE GENOMIC DNA]</scope>
    <source>
        <strain evidence="3">JCM 18204</strain>
    </source>
</reference>
<dbReference type="Proteomes" id="UP001499959">
    <property type="component" value="Unassembled WGS sequence"/>
</dbReference>
<dbReference type="EMBL" id="BAABJE010000015">
    <property type="protein sequence ID" value="GAA4800647.1"/>
    <property type="molecule type" value="Genomic_DNA"/>
</dbReference>
<comment type="caution">
    <text evidence="2">The sequence shown here is derived from an EMBL/GenBank/DDBJ whole genome shotgun (WGS) entry which is preliminary data.</text>
</comment>
<sequence>MRYRIIPLLIAGLLSAACKPSEPAAGAVAAAPAGTAPVEAAAVATPPAAASPATPAVDAAFAKDMPYATLRRQLLDAGWLPLRDPACWENNAGPASSVCGELPEVESCSGDGYCNMAFANAAEGTRIDVSTYGPYERWNKSGEEGSVAVQSWKVSPLAANAAAMACPSGDFEAFLQDFAADEKIERAFIAPLVKVAELGGGEEGDDTVLVYEPGAKYDDFNVTYADKAFHFVDSEGAKDASALPLKIEAQGDDVRTVRYQYGMSEGNSYRFERKDGCWYLTQDPEPPSP</sequence>
<evidence type="ECO:0008006" key="4">
    <source>
        <dbReference type="Google" id="ProtNLM"/>
    </source>
</evidence>